<dbReference type="OrthoDB" id="7476498at2"/>
<dbReference type="PROSITE" id="PS51257">
    <property type="entry name" value="PROKAR_LIPOPROTEIN"/>
    <property type="match status" value="1"/>
</dbReference>
<name>A0A1E1F1G5_9SPHN</name>
<feature type="compositionally biased region" description="Polar residues" evidence="1">
    <location>
        <begin position="49"/>
        <end position="58"/>
    </location>
</feature>
<feature type="region of interest" description="Disordered" evidence="1">
    <location>
        <begin position="44"/>
        <end position="103"/>
    </location>
</feature>
<evidence type="ECO:0000256" key="1">
    <source>
        <dbReference type="SAM" id="MobiDB-lite"/>
    </source>
</evidence>
<gene>
    <name evidence="2" type="ORF">SCLO_1012720</name>
</gene>
<proteinExistence type="predicted"/>
<dbReference type="Proteomes" id="UP000218272">
    <property type="component" value="Chromosome SCLO_1"/>
</dbReference>
<evidence type="ECO:0000313" key="2">
    <source>
        <dbReference type="EMBL" id="BAV64312.1"/>
    </source>
</evidence>
<protein>
    <recommendedName>
        <fullName evidence="4">Lipoprotein</fullName>
    </recommendedName>
</protein>
<accession>A0A1E1F1G5</accession>
<dbReference type="RefSeq" id="WP_066516973.1">
    <property type="nucleotide sequence ID" value="NZ_AP017655.1"/>
</dbReference>
<dbReference type="AlphaFoldDB" id="A0A1E1F1G5"/>
<evidence type="ECO:0000313" key="3">
    <source>
        <dbReference type="Proteomes" id="UP000218272"/>
    </source>
</evidence>
<keyword evidence="3" id="KW-1185">Reference proteome</keyword>
<organism evidence="2 3">
    <name type="scientific">Sphingobium cloacae</name>
    <dbReference type="NCBI Taxonomy" id="120107"/>
    <lineage>
        <taxon>Bacteria</taxon>
        <taxon>Pseudomonadati</taxon>
        <taxon>Pseudomonadota</taxon>
        <taxon>Alphaproteobacteria</taxon>
        <taxon>Sphingomonadales</taxon>
        <taxon>Sphingomonadaceae</taxon>
        <taxon>Sphingobium</taxon>
    </lineage>
</organism>
<dbReference type="KEGG" id="sclo:SCLO_1012720"/>
<reference evidence="2 3" key="1">
    <citation type="submission" date="2016-10" db="EMBL/GenBank/DDBJ databases">
        <title>Complete Genome Sequence of the Nonylphenol-Degrading Bacterium Sphingobium cloacae JCM 10874T.</title>
        <authorList>
            <person name="Ootsuka M."/>
            <person name="Nishizawa T."/>
            <person name="Ohta H."/>
        </authorList>
    </citation>
    <scope>NUCLEOTIDE SEQUENCE [LARGE SCALE GENOMIC DNA]</scope>
    <source>
        <strain evidence="2 3">JCM 10874</strain>
    </source>
</reference>
<evidence type="ECO:0008006" key="4">
    <source>
        <dbReference type="Google" id="ProtNLM"/>
    </source>
</evidence>
<sequence>MRKIALFALCGALALSACGKKEEEAPATNNLVEPPVENVIIEEPDAVPNVSQNLTNSAPAAPPPEVSDDQQMLDDAAATGMTSRLPSQAEADHHADEANNTSG</sequence>
<dbReference type="EMBL" id="AP017655">
    <property type="protein sequence ID" value="BAV64312.1"/>
    <property type="molecule type" value="Genomic_DNA"/>
</dbReference>